<keyword evidence="2" id="KW-1185">Reference proteome</keyword>
<evidence type="ECO:0000313" key="1">
    <source>
        <dbReference type="EMBL" id="TWJ17126.1"/>
    </source>
</evidence>
<evidence type="ECO:0000313" key="2">
    <source>
        <dbReference type="Proteomes" id="UP000321617"/>
    </source>
</evidence>
<reference evidence="1 2" key="1">
    <citation type="journal article" date="2013" name="Stand. Genomic Sci.">
        <title>Genomic Encyclopedia of Type Strains, Phase I: The one thousand microbial genomes (KMG-I) project.</title>
        <authorList>
            <person name="Kyrpides N.C."/>
            <person name="Woyke T."/>
            <person name="Eisen J.A."/>
            <person name="Garrity G."/>
            <person name="Lilburn T.G."/>
            <person name="Beck B.J."/>
            <person name="Whitman W.B."/>
            <person name="Hugenholtz P."/>
            <person name="Klenk H.P."/>
        </authorList>
    </citation>
    <scope>NUCLEOTIDE SEQUENCE [LARGE SCALE GENOMIC DNA]</scope>
    <source>
        <strain evidence="1 2">DSM 45044</strain>
    </source>
</reference>
<proteinExistence type="predicted"/>
<sequence>MTVDSGDVSVLLVRGTERRLATLRVVGRDPYRLRLEGMGQLKESTGPDLFEALVALRRDLETDGWLPAVQGARRDAYPSGMARDMGGGERIHLLHTGRPASTADLVDTLAPVADVGLLATVAQQHEAYVAWLESLARKESEEKSQACRSRRFPFDV</sequence>
<dbReference type="RefSeq" id="WP_211354202.1">
    <property type="nucleotide sequence ID" value="NZ_BAABIJ010000009.1"/>
</dbReference>
<protein>
    <submittedName>
        <fullName evidence="1">Uncharacterized protein</fullName>
    </submittedName>
</protein>
<dbReference type="Proteomes" id="UP000321617">
    <property type="component" value="Unassembled WGS sequence"/>
</dbReference>
<accession>A0A562VGU3</accession>
<organism evidence="1 2">
    <name type="scientific">Stackebrandtia albiflava</name>
    <dbReference type="NCBI Taxonomy" id="406432"/>
    <lineage>
        <taxon>Bacteria</taxon>
        <taxon>Bacillati</taxon>
        <taxon>Actinomycetota</taxon>
        <taxon>Actinomycetes</taxon>
        <taxon>Glycomycetales</taxon>
        <taxon>Glycomycetaceae</taxon>
        <taxon>Stackebrandtia</taxon>
    </lineage>
</organism>
<comment type="caution">
    <text evidence="1">The sequence shown here is derived from an EMBL/GenBank/DDBJ whole genome shotgun (WGS) entry which is preliminary data.</text>
</comment>
<name>A0A562VGU3_9ACTN</name>
<gene>
    <name evidence="1" type="ORF">LX16_0042</name>
</gene>
<dbReference type="AlphaFoldDB" id="A0A562VGU3"/>
<dbReference type="EMBL" id="VLLL01000001">
    <property type="protein sequence ID" value="TWJ17126.1"/>
    <property type="molecule type" value="Genomic_DNA"/>
</dbReference>